<sequence length="251" mass="28448">MRSDIWDKYTWSADDLESMKQSVLILAEAAGDSMGSTGSTKKSLDDILQDFETGTQGRKEWKQWFKIKPKPGDYCSITDVILFDSISTQAKNRLNSSTIGKRTEIENNEQDDFQRGDIVEPNYVEIGLLLNVAGFEQDLDSKAVAWGLIKLRFIAQRESRKIKTNALISKSNHLSKGWNDLMLMATKRSYPSNNTLIESIPTPTAISTPMSQRNPLPHPQPPKLSHRNLIPKYEGLAVNFCFIRVQRRRSA</sequence>
<dbReference type="Proteomes" id="UP001516023">
    <property type="component" value="Unassembled WGS sequence"/>
</dbReference>
<proteinExistence type="predicted"/>
<dbReference type="EMBL" id="JABMIG020000495">
    <property type="protein sequence ID" value="KAL3776380.1"/>
    <property type="molecule type" value="Genomic_DNA"/>
</dbReference>
<organism evidence="1 2">
    <name type="scientific">Cyclotella cryptica</name>
    <dbReference type="NCBI Taxonomy" id="29204"/>
    <lineage>
        <taxon>Eukaryota</taxon>
        <taxon>Sar</taxon>
        <taxon>Stramenopiles</taxon>
        <taxon>Ochrophyta</taxon>
        <taxon>Bacillariophyta</taxon>
        <taxon>Coscinodiscophyceae</taxon>
        <taxon>Thalassiosirophycidae</taxon>
        <taxon>Stephanodiscales</taxon>
        <taxon>Stephanodiscaceae</taxon>
        <taxon>Cyclotella</taxon>
    </lineage>
</organism>
<name>A0ABD3NK87_9STRA</name>
<reference evidence="1 2" key="1">
    <citation type="journal article" date="2020" name="G3 (Bethesda)">
        <title>Improved Reference Genome for Cyclotella cryptica CCMP332, a Model for Cell Wall Morphogenesis, Salinity Adaptation, and Lipid Production in Diatoms (Bacillariophyta).</title>
        <authorList>
            <person name="Roberts W.R."/>
            <person name="Downey K.M."/>
            <person name="Ruck E.C."/>
            <person name="Traller J.C."/>
            <person name="Alverson A.J."/>
        </authorList>
    </citation>
    <scope>NUCLEOTIDE SEQUENCE [LARGE SCALE GENOMIC DNA]</scope>
    <source>
        <strain evidence="1 2">CCMP332</strain>
    </source>
</reference>
<accession>A0ABD3NK87</accession>
<evidence type="ECO:0000313" key="2">
    <source>
        <dbReference type="Proteomes" id="UP001516023"/>
    </source>
</evidence>
<dbReference type="AlphaFoldDB" id="A0ABD3NK87"/>
<comment type="caution">
    <text evidence="1">The sequence shown here is derived from an EMBL/GenBank/DDBJ whole genome shotgun (WGS) entry which is preliminary data.</text>
</comment>
<protein>
    <submittedName>
        <fullName evidence="1">Uncharacterized protein</fullName>
    </submittedName>
</protein>
<keyword evidence="2" id="KW-1185">Reference proteome</keyword>
<evidence type="ECO:0000313" key="1">
    <source>
        <dbReference type="EMBL" id="KAL3776380.1"/>
    </source>
</evidence>
<gene>
    <name evidence="1" type="ORF">HJC23_010216</name>
</gene>